<feature type="domain" description="CSC1/OSCA1-like 7TM region" evidence="2">
    <location>
        <begin position="2"/>
        <end position="66"/>
    </location>
</feature>
<dbReference type="GO" id="GO:0016020">
    <property type="term" value="C:membrane"/>
    <property type="evidence" value="ECO:0007669"/>
    <property type="project" value="InterPro"/>
</dbReference>
<accession>A0AAD3Y0P5</accession>
<organism evidence="3 4">
    <name type="scientific">Nepenthes gracilis</name>
    <name type="common">Slender pitcher plant</name>
    <dbReference type="NCBI Taxonomy" id="150966"/>
    <lineage>
        <taxon>Eukaryota</taxon>
        <taxon>Viridiplantae</taxon>
        <taxon>Streptophyta</taxon>
        <taxon>Embryophyta</taxon>
        <taxon>Tracheophyta</taxon>
        <taxon>Spermatophyta</taxon>
        <taxon>Magnoliopsida</taxon>
        <taxon>eudicotyledons</taxon>
        <taxon>Gunneridae</taxon>
        <taxon>Pentapetalae</taxon>
        <taxon>Caryophyllales</taxon>
        <taxon>Nepenthaceae</taxon>
        <taxon>Nepenthes</taxon>
    </lineage>
</organism>
<feature type="region of interest" description="Disordered" evidence="1">
    <location>
        <begin position="135"/>
        <end position="172"/>
    </location>
</feature>
<dbReference type="Proteomes" id="UP001279734">
    <property type="component" value="Unassembled WGS sequence"/>
</dbReference>
<dbReference type="AlphaFoldDB" id="A0AAD3Y0P5"/>
<comment type="caution">
    <text evidence="3">The sequence shown here is derived from an EMBL/GenBank/DDBJ whole genome shotgun (WGS) entry which is preliminary data.</text>
</comment>
<protein>
    <recommendedName>
        <fullName evidence="2">CSC1/OSCA1-like 7TM region domain-containing protein</fullName>
    </recommendedName>
</protein>
<keyword evidence="4" id="KW-1185">Reference proteome</keyword>
<proteinExistence type="predicted"/>
<name>A0AAD3Y0P5_NEPGR</name>
<evidence type="ECO:0000256" key="1">
    <source>
        <dbReference type="SAM" id="MobiDB-lite"/>
    </source>
</evidence>
<dbReference type="Pfam" id="PF02714">
    <property type="entry name" value="RSN1_7TM"/>
    <property type="match status" value="1"/>
</dbReference>
<sequence length="172" mass="19427">MLTTIKHDPNTIANLRSTSLPGNTTFFLTFEALQFLVGYGLELPRLISLIIYHLKRKLVASTREHLNLNKVGIVGEFTGWDDKCAYLLDDSAEIWSFKAHSEDFTTKHMCLAKTAAWEGQGQRVHDDCVLHVLQVPKPNGRRPPPTEPENKREINNVALDPPRNAPRVSVDE</sequence>
<dbReference type="InterPro" id="IPR003864">
    <property type="entry name" value="CSC1/OSCA1-like_7TM"/>
</dbReference>
<evidence type="ECO:0000313" key="3">
    <source>
        <dbReference type="EMBL" id="GMH24733.1"/>
    </source>
</evidence>
<dbReference type="EMBL" id="BSYO01000028">
    <property type="protein sequence ID" value="GMH24733.1"/>
    <property type="molecule type" value="Genomic_DNA"/>
</dbReference>
<evidence type="ECO:0000313" key="4">
    <source>
        <dbReference type="Proteomes" id="UP001279734"/>
    </source>
</evidence>
<evidence type="ECO:0000259" key="2">
    <source>
        <dbReference type="Pfam" id="PF02714"/>
    </source>
</evidence>
<reference evidence="3" key="1">
    <citation type="submission" date="2023-05" db="EMBL/GenBank/DDBJ databases">
        <title>Nepenthes gracilis genome sequencing.</title>
        <authorList>
            <person name="Fukushima K."/>
        </authorList>
    </citation>
    <scope>NUCLEOTIDE SEQUENCE</scope>
    <source>
        <strain evidence="3">SING2019-196</strain>
    </source>
</reference>
<gene>
    <name evidence="3" type="ORF">Nepgr_026576</name>
</gene>